<keyword evidence="1" id="KW-0732">Signal</keyword>
<evidence type="ECO:0000313" key="2">
    <source>
        <dbReference type="EMBL" id="AGT07853.1"/>
    </source>
</evidence>
<organism evidence="2 3">
    <name type="scientific">Paracoccus aminophilus JCM 7686</name>
    <dbReference type="NCBI Taxonomy" id="1367847"/>
    <lineage>
        <taxon>Bacteria</taxon>
        <taxon>Pseudomonadati</taxon>
        <taxon>Pseudomonadota</taxon>
        <taxon>Alphaproteobacteria</taxon>
        <taxon>Rhodobacterales</taxon>
        <taxon>Paracoccaceae</taxon>
        <taxon>Paracoccus</taxon>
    </lineage>
</organism>
<dbReference type="EMBL" id="CP006650">
    <property type="protein sequence ID" value="AGT07853.1"/>
    <property type="molecule type" value="Genomic_DNA"/>
</dbReference>
<dbReference type="PANTHER" id="PTHR30222">
    <property type="entry name" value="SPERMIDINE/PUTRESCINE-BINDING PERIPLASMIC PROTEIN"/>
    <property type="match status" value="1"/>
</dbReference>
<evidence type="ECO:0000313" key="3">
    <source>
        <dbReference type="Proteomes" id="UP000015480"/>
    </source>
</evidence>
<reference evidence="2 3" key="1">
    <citation type="journal article" date="2014" name="BMC Genomics">
        <title>Architecture and functions of a multipartite genome of the methylotrophic bacterium Paracoccus aminophilus JCM 7686, containing primary and secondary chromids.</title>
        <authorList>
            <person name="Dziewit L."/>
            <person name="Czarnecki J."/>
            <person name="Wibberg D."/>
            <person name="Radlinska M."/>
            <person name="Mrozek P."/>
            <person name="Szymczak M."/>
            <person name="Schluter A."/>
            <person name="Puhler A."/>
            <person name="Bartosik D."/>
        </authorList>
    </citation>
    <scope>NUCLEOTIDE SEQUENCE [LARGE SCALE GENOMIC DNA]</scope>
    <source>
        <strain evidence="2">JCM 7686</strain>
    </source>
</reference>
<dbReference type="SUPFAM" id="SSF53850">
    <property type="entry name" value="Periplasmic binding protein-like II"/>
    <property type="match status" value="1"/>
</dbReference>
<dbReference type="InterPro" id="IPR006059">
    <property type="entry name" value="SBP"/>
</dbReference>
<dbReference type="CDD" id="cd13589">
    <property type="entry name" value="PBP2_polyamine_RpCGA009"/>
    <property type="match status" value="1"/>
</dbReference>
<dbReference type="Pfam" id="PF13416">
    <property type="entry name" value="SBP_bac_8"/>
    <property type="match status" value="1"/>
</dbReference>
<dbReference type="HOGENOM" id="CLU_026974_8_0_5"/>
<dbReference type="Gene3D" id="3.40.190.10">
    <property type="entry name" value="Periplasmic binding protein-like II"/>
    <property type="match status" value="2"/>
</dbReference>
<dbReference type="AlphaFoldDB" id="S5Y923"/>
<sequence>MRGRSIPSETLLTRERDLKKLLILTSALVVVGAAAQAEEMNLLSWGGAYGNSHVQAYVKPFEAESGIKVKVSDADNPATPLKAQVEAGNVTTDVASVEYADAVRLCDEGLLETIDPAILVAAEDGTPAADDFIPGAVTDCFVGTDVYSMALAYDESKFPDAKPAGPADFFDTAKFPGKRTMRKGAKFNLEFALMADGVPAADVYKTLGTPEGVDRAFKKLDTIKKDVIWWEAGAQPPQLLADGEVTMAYAFNGRIFTAAQEEKKPFKIVWDGQVYEMEGWVVPKGAKNQDAAKKFIAFSTAPKQQARAAEFISYGPPRKSAAAIVGNLEGTDVAMQPNLPTTAANMTNALGSNLDFWVDHDGELNERFSSWLAQ</sequence>
<dbReference type="STRING" id="1367847.JCM7686_0744"/>
<dbReference type="KEGG" id="pami:JCM7686_0744"/>
<dbReference type="PATRIC" id="fig|1367847.3.peg.695"/>
<dbReference type="eggNOG" id="COG0687">
    <property type="taxonomic scope" value="Bacteria"/>
</dbReference>
<dbReference type="PANTHER" id="PTHR30222:SF2">
    <property type="entry name" value="ABC TRANSPORTER SUBSTRATE-BINDING PROTEIN"/>
    <property type="match status" value="1"/>
</dbReference>
<dbReference type="RefSeq" id="WP_020949492.1">
    <property type="nucleotide sequence ID" value="NC_022041.1"/>
</dbReference>
<gene>
    <name evidence="2" type="ORF">JCM7686_0744</name>
</gene>
<protein>
    <submittedName>
        <fullName evidence="2">Spermidine/putrescine transport system, substrate-binding protein</fullName>
    </submittedName>
</protein>
<dbReference type="Proteomes" id="UP000015480">
    <property type="component" value="Chromosome"/>
</dbReference>
<name>S5Y923_PARAH</name>
<proteinExistence type="predicted"/>
<dbReference type="OrthoDB" id="9815444at2"/>
<accession>S5Y923</accession>
<evidence type="ECO:0000256" key="1">
    <source>
        <dbReference type="ARBA" id="ARBA00022729"/>
    </source>
</evidence>
<keyword evidence="3" id="KW-1185">Reference proteome</keyword>